<dbReference type="Gene3D" id="2.60.40.10">
    <property type="entry name" value="Immunoglobulins"/>
    <property type="match status" value="2"/>
</dbReference>
<sequence>MPADRSKHKFMVQSMLAPDDPKVDIEQLWKEAQPGDLQDSKLKCVMKMPEEIVSISPSSNLVFEGPFNSPSTALIKITNNSSVNICFKIQITNPKMFSVTPVSGLVEPYTTHNVKVVMHPWDFDPLQKYKDRFLIQWVTADSYSDSVFTDSIARNDRILKCTYQLPESNTVKNTAAFVESSSPDAVSC</sequence>
<reference evidence="7 8" key="1">
    <citation type="submission" date="2024-11" db="EMBL/GenBank/DDBJ databases">
        <title>Adaptive evolution of stress response genes in parasites aligns with host niche diversity.</title>
        <authorList>
            <person name="Hahn C."/>
            <person name="Resl P."/>
        </authorList>
    </citation>
    <scope>NUCLEOTIDE SEQUENCE [LARGE SCALE GENOMIC DNA]</scope>
    <source>
        <strain evidence="7">EGGRZ-B1_66</strain>
        <tissue evidence="7">Body</tissue>
    </source>
</reference>
<dbReference type="InterPro" id="IPR008962">
    <property type="entry name" value="PapD-like_sf"/>
</dbReference>
<feature type="domain" description="MSP" evidence="6">
    <location>
        <begin position="52"/>
        <end position="164"/>
    </location>
</feature>
<evidence type="ECO:0000256" key="4">
    <source>
        <dbReference type="ARBA" id="ARBA00022989"/>
    </source>
</evidence>
<comment type="similarity">
    <text evidence="2">Belongs to the VAMP-associated protein (VAP) (TC 9.B.17) family.</text>
</comment>
<proteinExistence type="inferred from homology"/>
<organism evidence="7 8">
    <name type="scientific">Cichlidogyrus casuarinus</name>
    <dbReference type="NCBI Taxonomy" id="1844966"/>
    <lineage>
        <taxon>Eukaryota</taxon>
        <taxon>Metazoa</taxon>
        <taxon>Spiralia</taxon>
        <taxon>Lophotrochozoa</taxon>
        <taxon>Platyhelminthes</taxon>
        <taxon>Monogenea</taxon>
        <taxon>Monopisthocotylea</taxon>
        <taxon>Dactylogyridea</taxon>
        <taxon>Ancyrocephalidae</taxon>
        <taxon>Cichlidogyrus</taxon>
    </lineage>
</organism>
<dbReference type="Proteomes" id="UP001626550">
    <property type="component" value="Unassembled WGS sequence"/>
</dbReference>
<evidence type="ECO:0000313" key="7">
    <source>
        <dbReference type="EMBL" id="KAL3315340.1"/>
    </source>
</evidence>
<keyword evidence="3" id="KW-0812">Transmembrane</keyword>
<keyword evidence="8" id="KW-1185">Reference proteome</keyword>
<evidence type="ECO:0000256" key="2">
    <source>
        <dbReference type="ARBA" id="ARBA00008932"/>
    </source>
</evidence>
<keyword evidence="4" id="KW-1133">Transmembrane helix</keyword>
<evidence type="ECO:0000256" key="5">
    <source>
        <dbReference type="ARBA" id="ARBA00023136"/>
    </source>
</evidence>
<dbReference type="PROSITE" id="PS50202">
    <property type="entry name" value="MSP"/>
    <property type="match status" value="1"/>
</dbReference>
<evidence type="ECO:0000256" key="1">
    <source>
        <dbReference type="ARBA" id="ARBA00004211"/>
    </source>
</evidence>
<evidence type="ECO:0000313" key="8">
    <source>
        <dbReference type="Proteomes" id="UP001626550"/>
    </source>
</evidence>
<dbReference type="InterPro" id="IPR016763">
    <property type="entry name" value="VAP"/>
</dbReference>
<protein>
    <recommendedName>
        <fullName evidence="6">MSP domain-containing protein</fullName>
    </recommendedName>
</protein>
<dbReference type="PANTHER" id="PTHR10809">
    <property type="entry name" value="VESICLE-ASSOCIATED MEMBRANE PROTEIN-ASSOCIATED PROTEIN"/>
    <property type="match status" value="1"/>
</dbReference>
<dbReference type="InterPro" id="IPR013783">
    <property type="entry name" value="Ig-like_fold"/>
</dbReference>
<keyword evidence="5" id="KW-0472">Membrane</keyword>
<dbReference type="EMBL" id="JBJKFK010000772">
    <property type="protein sequence ID" value="KAL3315340.1"/>
    <property type="molecule type" value="Genomic_DNA"/>
</dbReference>
<dbReference type="AlphaFoldDB" id="A0ABD2Q722"/>
<comment type="subcellular location">
    <subcellularLocation>
        <location evidence="1">Membrane</location>
        <topology evidence="1">Single-pass type IV membrane protein</topology>
    </subcellularLocation>
</comment>
<gene>
    <name evidence="7" type="ORF">Ciccas_006027</name>
</gene>
<accession>A0ABD2Q722</accession>
<evidence type="ECO:0000256" key="3">
    <source>
        <dbReference type="ARBA" id="ARBA00022692"/>
    </source>
</evidence>
<dbReference type="InterPro" id="IPR000535">
    <property type="entry name" value="MSP_dom"/>
</dbReference>
<dbReference type="Pfam" id="PF00635">
    <property type="entry name" value="Motile_Sperm"/>
    <property type="match status" value="1"/>
</dbReference>
<name>A0ABD2Q722_9PLAT</name>
<dbReference type="SUPFAM" id="SSF49354">
    <property type="entry name" value="PapD-like"/>
    <property type="match status" value="2"/>
</dbReference>
<comment type="caution">
    <text evidence="7">The sequence shown here is derived from an EMBL/GenBank/DDBJ whole genome shotgun (WGS) entry which is preliminary data.</text>
</comment>
<dbReference type="PANTHER" id="PTHR10809:SF6">
    <property type="entry name" value="AT11025P-RELATED"/>
    <property type="match status" value="1"/>
</dbReference>
<dbReference type="GO" id="GO:0016020">
    <property type="term" value="C:membrane"/>
    <property type="evidence" value="ECO:0007669"/>
    <property type="project" value="UniProtKB-SubCell"/>
</dbReference>
<evidence type="ECO:0000259" key="6">
    <source>
        <dbReference type="PROSITE" id="PS50202"/>
    </source>
</evidence>